<evidence type="ECO:0000313" key="4">
    <source>
        <dbReference type="EMBL" id="PPQ94517.1"/>
    </source>
</evidence>
<evidence type="ECO:0000256" key="1">
    <source>
        <dbReference type="SAM" id="MobiDB-lite"/>
    </source>
</evidence>
<dbReference type="EMBL" id="NHYD01000325">
    <property type="protein sequence ID" value="PPQ94517.1"/>
    <property type="molecule type" value="Genomic_DNA"/>
</dbReference>
<accession>A0A409XUY9</accession>
<gene>
    <name evidence="4" type="ORF">CVT25_014171</name>
</gene>
<evidence type="ECO:0000313" key="5">
    <source>
        <dbReference type="Proteomes" id="UP000283269"/>
    </source>
</evidence>
<proteinExistence type="predicted"/>
<reference evidence="4 5" key="1">
    <citation type="journal article" date="2018" name="Evol. Lett.">
        <title>Horizontal gene cluster transfer increased hallucinogenic mushroom diversity.</title>
        <authorList>
            <person name="Reynolds H.T."/>
            <person name="Vijayakumar V."/>
            <person name="Gluck-Thaler E."/>
            <person name="Korotkin H.B."/>
            <person name="Matheny P.B."/>
            <person name="Slot J.C."/>
        </authorList>
    </citation>
    <scope>NUCLEOTIDE SEQUENCE [LARGE SCALE GENOMIC DNA]</scope>
    <source>
        <strain evidence="4 5">2631</strain>
    </source>
</reference>
<feature type="region of interest" description="Disordered" evidence="1">
    <location>
        <begin position="232"/>
        <end position="273"/>
    </location>
</feature>
<evidence type="ECO:0000256" key="2">
    <source>
        <dbReference type="SAM" id="SignalP"/>
    </source>
</evidence>
<keyword evidence="2" id="KW-0732">Signal</keyword>
<dbReference type="Proteomes" id="UP000283269">
    <property type="component" value="Unassembled WGS sequence"/>
</dbReference>
<feature type="compositionally biased region" description="Low complexity" evidence="1">
    <location>
        <begin position="233"/>
        <end position="244"/>
    </location>
</feature>
<feature type="compositionally biased region" description="Low complexity" evidence="1">
    <location>
        <begin position="251"/>
        <end position="261"/>
    </location>
</feature>
<evidence type="ECO:0000259" key="3">
    <source>
        <dbReference type="Pfam" id="PF02733"/>
    </source>
</evidence>
<dbReference type="AlphaFoldDB" id="A0A409XUY9"/>
<dbReference type="GO" id="GO:0006071">
    <property type="term" value="P:glycerol metabolic process"/>
    <property type="evidence" value="ECO:0007669"/>
    <property type="project" value="InterPro"/>
</dbReference>
<feature type="signal peptide" evidence="2">
    <location>
        <begin position="1"/>
        <end position="22"/>
    </location>
</feature>
<feature type="domain" description="DhaK" evidence="3">
    <location>
        <begin position="187"/>
        <end position="233"/>
    </location>
</feature>
<name>A0A409XUY9_PSICY</name>
<keyword evidence="5" id="KW-1185">Reference proteome</keyword>
<comment type="caution">
    <text evidence="4">The sequence shown here is derived from an EMBL/GenBank/DDBJ whole genome shotgun (WGS) entry which is preliminary data.</text>
</comment>
<protein>
    <recommendedName>
        <fullName evidence="3">DhaK domain-containing protein</fullName>
    </recommendedName>
</protein>
<dbReference type="Pfam" id="PF02733">
    <property type="entry name" value="Dak1"/>
    <property type="match status" value="1"/>
</dbReference>
<dbReference type="InterPro" id="IPR004006">
    <property type="entry name" value="DhaK_dom"/>
</dbReference>
<sequence>MGRVRWPLFSISVLLAILKLDAYVPISQARSLLSPGVLVLHFHTVSLSSTTTPFASVSESLWCKPIRPTLADRVWQSWEYSSSSHAVWRCWQGVLFFLTTKARRYNTNRAQPLIRSTLGPDGLKLTITLRSPEHAHEYEHKHLYESADGLVLKSLRRAVALTPGVLQHRRRWTRDEHEGEGAGNALDVLAGINNYTGDILNFGLAIEKAHAALPGVRIASVVVADDVSLLPQNRNRTSSTSTDNTNDDANMDANTGTTTTNKLVGPRGQHPRV</sequence>
<organism evidence="4 5">
    <name type="scientific">Psilocybe cyanescens</name>
    <dbReference type="NCBI Taxonomy" id="93625"/>
    <lineage>
        <taxon>Eukaryota</taxon>
        <taxon>Fungi</taxon>
        <taxon>Dikarya</taxon>
        <taxon>Basidiomycota</taxon>
        <taxon>Agaricomycotina</taxon>
        <taxon>Agaricomycetes</taxon>
        <taxon>Agaricomycetidae</taxon>
        <taxon>Agaricales</taxon>
        <taxon>Agaricineae</taxon>
        <taxon>Strophariaceae</taxon>
        <taxon>Psilocybe</taxon>
    </lineage>
</organism>
<dbReference type="InParanoid" id="A0A409XUY9"/>
<feature type="chain" id="PRO_5019419861" description="DhaK domain-containing protein" evidence="2">
    <location>
        <begin position="23"/>
        <end position="273"/>
    </location>
</feature>
<dbReference type="SUPFAM" id="SSF82549">
    <property type="entry name" value="DAK1/DegV-like"/>
    <property type="match status" value="1"/>
</dbReference>
<dbReference type="STRING" id="93625.A0A409XUY9"/>
<dbReference type="OrthoDB" id="2688912at2759"/>
<dbReference type="GO" id="GO:0004371">
    <property type="term" value="F:glycerone kinase activity"/>
    <property type="evidence" value="ECO:0007669"/>
    <property type="project" value="InterPro"/>
</dbReference>
<dbReference type="Gene3D" id="3.40.50.10440">
    <property type="entry name" value="Dihydroxyacetone kinase, domain 1"/>
    <property type="match status" value="1"/>
</dbReference>